<dbReference type="EMBL" id="KV423949">
    <property type="protein sequence ID" value="KZT58617.1"/>
    <property type="molecule type" value="Genomic_DNA"/>
</dbReference>
<accession>A0A165GXL1</accession>
<keyword evidence="2" id="KW-1133">Transmembrane helix</keyword>
<dbReference type="Proteomes" id="UP000076842">
    <property type="component" value="Unassembled WGS sequence"/>
</dbReference>
<dbReference type="InParanoid" id="A0A165GXL1"/>
<proteinExistence type="predicted"/>
<sequence>MPPLASSGLMRGAASLSGTVPWCPQGTLDVRRTALRESQCNLSDPCSATPPDRAEPGRRRGTPAISRSRSRCSHSAPKRDMLPTGYWPARVSMSWCLARDMRRDGPMKGAATHVSGTRRTCHFLTLSRLIIVVWLPVVVTVEQRVPGSSQEASLASPLLRACVLDLPQTGPRLPLLLPFLVASFVAFFHGSFPLWERKRSSVAVVARFRRRT</sequence>
<feature type="transmembrane region" description="Helical" evidence="2">
    <location>
        <begin position="175"/>
        <end position="195"/>
    </location>
</feature>
<dbReference type="AlphaFoldDB" id="A0A165GXL1"/>
<organism evidence="3 4">
    <name type="scientific">Calocera cornea HHB12733</name>
    <dbReference type="NCBI Taxonomy" id="1353952"/>
    <lineage>
        <taxon>Eukaryota</taxon>
        <taxon>Fungi</taxon>
        <taxon>Dikarya</taxon>
        <taxon>Basidiomycota</taxon>
        <taxon>Agaricomycotina</taxon>
        <taxon>Dacrymycetes</taxon>
        <taxon>Dacrymycetales</taxon>
        <taxon>Dacrymycetaceae</taxon>
        <taxon>Calocera</taxon>
    </lineage>
</organism>
<reference evidence="3 4" key="1">
    <citation type="journal article" date="2016" name="Mol. Biol. Evol.">
        <title>Comparative Genomics of Early-Diverging Mushroom-Forming Fungi Provides Insights into the Origins of Lignocellulose Decay Capabilities.</title>
        <authorList>
            <person name="Nagy L.G."/>
            <person name="Riley R."/>
            <person name="Tritt A."/>
            <person name="Adam C."/>
            <person name="Daum C."/>
            <person name="Floudas D."/>
            <person name="Sun H."/>
            <person name="Yadav J.S."/>
            <person name="Pangilinan J."/>
            <person name="Larsson K.H."/>
            <person name="Matsuura K."/>
            <person name="Barry K."/>
            <person name="Labutti K."/>
            <person name="Kuo R."/>
            <person name="Ohm R.A."/>
            <person name="Bhattacharya S.S."/>
            <person name="Shirouzu T."/>
            <person name="Yoshinaga Y."/>
            <person name="Martin F.M."/>
            <person name="Grigoriev I.V."/>
            <person name="Hibbett D.S."/>
        </authorList>
    </citation>
    <scope>NUCLEOTIDE SEQUENCE [LARGE SCALE GENOMIC DNA]</scope>
    <source>
        <strain evidence="3 4">HHB12733</strain>
    </source>
</reference>
<keyword evidence="2" id="KW-0812">Transmembrane</keyword>
<name>A0A165GXL1_9BASI</name>
<evidence type="ECO:0000313" key="3">
    <source>
        <dbReference type="EMBL" id="KZT58617.1"/>
    </source>
</evidence>
<evidence type="ECO:0000256" key="2">
    <source>
        <dbReference type="SAM" id="Phobius"/>
    </source>
</evidence>
<gene>
    <name evidence="3" type="ORF">CALCODRAFT_234445</name>
</gene>
<keyword evidence="4" id="KW-1185">Reference proteome</keyword>
<evidence type="ECO:0000313" key="4">
    <source>
        <dbReference type="Proteomes" id="UP000076842"/>
    </source>
</evidence>
<keyword evidence="2" id="KW-0472">Membrane</keyword>
<protein>
    <submittedName>
        <fullName evidence="3">Uncharacterized protein</fullName>
    </submittedName>
</protein>
<feature type="region of interest" description="Disordered" evidence="1">
    <location>
        <begin position="40"/>
        <end position="77"/>
    </location>
</feature>
<evidence type="ECO:0000256" key="1">
    <source>
        <dbReference type="SAM" id="MobiDB-lite"/>
    </source>
</evidence>